<dbReference type="SUPFAM" id="SSF49265">
    <property type="entry name" value="Fibronectin type III"/>
    <property type="match status" value="1"/>
</dbReference>
<dbReference type="InterPro" id="IPR013783">
    <property type="entry name" value="Ig-like_fold"/>
</dbReference>
<reference evidence="1" key="3">
    <citation type="submission" date="2023-05" db="EMBL/GenBank/DDBJ databases">
        <authorList>
            <person name="Smith C.H."/>
        </authorList>
    </citation>
    <scope>NUCLEOTIDE SEQUENCE</scope>
    <source>
        <strain evidence="1">CHS0354</strain>
        <tissue evidence="1">Mantle</tissue>
    </source>
</reference>
<organism evidence="1 2">
    <name type="scientific">Potamilus streckersoni</name>
    <dbReference type="NCBI Taxonomy" id="2493646"/>
    <lineage>
        <taxon>Eukaryota</taxon>
        <taxon>Metazoa</taxon>
        <taxon>Spiralia</taxon>
        <taxon>Lophotrochozoa</taxon>
        <taxon>Mollusca</taxon>
        <taxon>Bivalvia</taxon>
        <taxon>Autobranchia</taxon>
        <taxon>Heteroconchia</taxon>
        <taxon>Palaeoheterodonta</taxon>
        <taxon>Unionida</taxon>
        <taxon>Unionoidea</taxon>
        <taxon>Unionidae</taxon>
        <taxon>Ambleminae</taxon>
        <taxon>Lampsilini</taxon>
        <taxon>Potamilus</taxon>
    </lineage>
</organism>
<dbReference type="EMBL" id="JAEAOA010000511">
    <property type="protein sequence ID" value="KAK3598817.1"/>
    <property type="molecule type" value="Genomic_DNA"/>
</dbReference>
<proteinExistence type="predicted"/>
<reference evidence="1" key="2">
    <citation type="journal article" date="2021" name="Genome Biol. Evol.">
        <title>Developing a high-quality reference genome for a parasitic bivalve with doubly uniparental inheritance (Bivalvia: Unionida).</title>
        <authorList>
            <person name="Smith C.H."/>
        </authorList>
    </citation>
    <scope>NUCLEOTIDE SEQUENCE</scope>
    <source>
        <strain evidence="1">CHS0354</strain>
        <tissue evidence="1">Mantle</tissue>
    </source>
</reference>
<keyword evidence="2" id="KW-1185">Reference proteome</keyword>
<gene>
    <name evidence="1" type="ORF">CHS0354_007420</name>
</gene>
<dbReference type="CDD" id="cd00063">
    <property type="entry name" value="FN3"/>
    <property type="match status" value="1"/>
</dbReference>
<comment type="caution">
    <text evidence="1">The sequence shown here is derived from an EMBL/GenBank/DDBJ whole genome shotgun (WGS) entry which is preliminary data.</text>
</comment>
<evidence type="ECO:0008006" key="3">
    <source>
        <dbReference type="Google" id="ProtNLM"/>
    </source>
</evidence>
<dbReference type="InterPro" id="IPR036116">
    <property type="entry name" value="FN3_sf"/>
</dbReference>
<sequence length="123" mass="13724">MNKTDESIYVDRLNPYVNYTFELMAYTSCFGDMLPLTTLTLPSAPYKPTLVKTEAINATTINVTWTSPNLCTGITSYSVYYKDMVDESVTNSTLCPDSAEKVAYRSVDNQNINIKATGLHKNT</sequence>
<dbReference type="Gene3D" id="2.60.40.10">
    <property type="entry name" value="Immunoglobulins"/>
    <property type="match status" value="1"/>
</dbReference>
<dbReference type="InterPro" id="IPR003961">
    <property type="entry name" value="FN3_dom"/>
</dbReference>
<evidence type="ECO:0000313" key="2">
    <source>
        <dbReference type="Proteomes" id="UP001195483"/>
    </source>
</evidence>
<accession>A0AAE0W379</accession>
<evidence type="ECO:0000313" key="1">
    <source>
        <dbReference type="EMBL" id="KAK3598817.1"/>
    </source>
</evidence>
<reference evidence="1" key="1">
    <citation type="journal article" date="2021" name="Genome Biol. Evol.">
        <title>A High-Quality Reference Genome for a Parasitic Bivalve with Doubly Uniparental Inheritance (Bivalvia: Unionida).</title>
        <authorList>
            <person name="Smith C.H."/>
        </authorList>
    </citation>
    <scope>NUCLEOTIDE SEQUENCE</scope>
    <source>
        <strain evidence="1">CHS0354</strain>
    </source>
</reference>
<dbReference type="AlphaFoldDB" id="A0AAE0W379"/>
<name>A0AAE0W379_9BIVA</name>
<protein>
    <recommendedName>
        <fullName evidence="3">Fibronectin type-III domain-containing protein</fullName>
    </recommendedName>
</protein>
<dbReference type="Proteomes" id="UP001195483">
    <property type="component" value="Unassembled WGS sequence"/>
</dbReference>